<proteinExistence type="predicted"/>
<dbReference type="Proteomes" id="UP000009223">
    <property type="component" value="Chromosome"/>
</dbReference>
<dbReference type="RefSeq" id="WP_015706258.1">
    <property type="nucleotide sequence ID" value="NC_015578.1"/>
</dbReference>
<dbReference type="Gene3D" id="3.10.180.10">
    <property type="entry name" value="2,3-Dihydroxybiphenyl 1,2-Dioxygenase, domain 1"/>
    <property type="match status" value="1"/>
</dbReference>
<evidence type="ECO:0000313" key="3">
    <source>
        <dbReference type="Proteomes" id="UP000009223"/>
    </source>
</evidence>
<name>F5YLM2_TREPZ</name>
<dbReference type="InterPro" id="IPR037523">
    <property type="entry name" value="VOC_core"/>
</dbReference>
<dbReference type="OrthoDB" id="9815599at2"/>
<reference evidence="2 3" key="2">
    <citation type="journal article" date="2011" name="ISME J.">
        <title>RNA-seq reveals cooperative metabolic interactions between two termite-gut spirochete species in co-culture.</title>
        <authorList>
            <person name="Rosenthal A.Z."/>
            <person name="Matson E.G."/>
            <person name="Eldar A."/>
            <person name="Leadbetter J.R."/>
        </authorList>
    </citation>
    <scope>NUCLEOTIDE SEQUENCE [LARGE SCALE GENOMIC DNA]</scope>
    <source>
        <strain evidence="3">ATCC BAA-887 / DSM 12427 / ZAS-2</strain>
    </source>
</reference>
<dbReference type="PANTHER" id="PTHR36503">
    <property type="entry name" value="BLR2520 PROTEIN"/>
    <property type="match status" value="1"/>
</dbReference>
<dbReference type="SUPFAM" id="SSF54593">
    <property type="entry name" value="Glyoxalase/Bleomycin resistance protein/Dihydroxybiphenyl dioxygenase"/>
    <property type="match status" value="1"/>
</dbReference>
<dbReference type="PROSITE" id="PS51819">
    <property type="entry name" value="VOC"/>
    <property type="match status" value="1"/>
</dbReference>
<dbReference type="KEGG" id="tpi:TREPR_0224"/>
<gene>
    <name evidence="2" type="ordered locus">TREPR_0224</name>
</gene>
<dbReference type="eggNOG" id="COG0346">
    <property type="taxonomic scope" value="Bacteria"/>
</dbReference>
<dbReference type="HOGENOM" id="CLU_046006_18_3_12"/>
<sequence length="128" mass="14455">MEIACIGLFVKNMEIMVKFYRDIIGLNTNWNGEPNADLEAGNCRLIMFGRNDFENMVSKSFVYPRGLNGTMEIAFNLKTYDAVDKKYKRLIELGAESLFPPTTMPWGQHTCYIADPEGNLLEIGSFGA</sequence>
<organism evidence="2 3">
    <name type="scientific">Treponema primitia (strain ATCC BAA-887 / DSM 12427 / ZAS-2)</name>
    <dbReference type="NCBI Taxonomy" id="545694"/>
    <lineage>
        <taxon>Bacteria</taxon>
        <taxon>Pseudomonadati</taxon>
        <taxon>Spirochaetota</taxon>
        <taxon>Spirochaetia</taxon>
        <taxon>Spirochaetales</taxon>
        <taxon>Treponemataceae</taxon>
        <taxon>Treponema</taxon>
    </lineage>
</organism>
<dbReference type="STRING" id="545694.TREPR_0224"/>
<dbReference type="Pfam" id="PF00903">
    <property type="entry name" value="Glyoxalase"/>
    <property type="match status" value="1"/>
</dbReference>
<dbReference type="EMBL" id="CP001843">
    <property type="protein sequence ID" value="AEF84295.1"/>
    <property type="molecule type" value="Genomic_DNA"/>
</dbReference>
<dbReference type="InterPro" id="IPR004360">
    <property type="entry name" value="Glyas_Fos-R_dOase_dom"/>
</dbReference>
<accession>F5YLM2</accession>
<evidence type="ECO:0000313" key="2">
    <source>
        <dbReference type="EMBL" id="AEF84295.1"/>
    </source>
</evidence>
<reference evidence="3" key="1">
    <citation type="submission" date="2009-12" db="EMBL/GenBank/DDBJ databases">
        <title>Complete sequence of Treponema primitia strain ZAS-2.</title>
        <authorList>
            <person name="Tetu S.G."/>
            <person name="Matson E."/>
            <person name="Ren Q."/>
            <person name="Seshadri R."/>
            <person name="Elbourne L."/>
            <person name="Hassan K.A."/>
            <person name="Durkin A."/>
            <person name="Radune D."/>
            <person name="Mohamoud Y."/>
            <person name="Shay R."/>
            <person name="Jin S."/>
            <person name="Zhang X."/>
            <person name="Lucey K."/>
            <person name="Ballor N.R."/>
            <person name="Ottesen E."/>
            <person name="Rosenthal R."/>
            <person name="Allen A."/>
            <person name="Leadbetter J.R."/>
            <person name="Paulsen I.T."/>
        </authorList>
    </citation>
    <scope>NUCLEOTIDE SEQUENCE [LARGE SCALE GENOMIC DNA]</scope>
    <source>
        <strain evidence="3">ATCC BAA-887 / DSM 12427 / ZAS-2</strain>
    </source>
</reference>
<protein>
    <submittedName>
        <fullName evidence="2">Glyoxalase family protein</fullName>
    </submittedName>
</protein>
<feature type="domain" description="VOC" evidence="1">
    <location>
        <begin position="2"/>
        <end position="126"/>
    </location>
</feature>
<dbReference type="PANTHER" id="PTHR36503:SF3">
    <property type="entry name" value="BLR0126 PROTEIN"/>
    <property type="match status" value="1"/>
</dbReference>
<dbReference type="InterPro" id="IPR029068">
    <property type="entry name" value="Glyas_Bleomycin-R_OHBP_Dase"/>
</dbReference>
<dbReference type="AlphaFoldDB" id="F5YLM2"/>
<keyword evidence="3" id="KW-1185">Reference proteome</keyword>
<evidence type="ECO:0000259" key="1">
    <source>
        <dbReference type="PROSITE" id="PS51819"/>
    </source>
</evidence>